<reference evidence="1" key="1">
    <citation type="submission" date="2021-06" db="EMBL/GenBank/DDBJ databases">
        <authorList>
            <person name="Kallberg Y."/>
            <person name="Tangrot J."/>
            <person name="Rosling A."/>
        </authorList>
    </citation>
    <scope>NUCLEOTIDE SEQUENCE</scope>
    <source>
        <strain evidence="1">CL356</strain>
    </source>
</reference>
<protein>
    <submittedName>
        <fullName evidence="1">335_t:CDS:1</fullName>
    </submittedName>
</protein>
<dbReference type="Proteomes" id="UP000789525">
    <property type="component" value="Unassembled WGS sequence"/>
</dbReference>
<organism evidence="1 2">
    <name type="scientific">Acaulospora colombiana</name>
    <dbReference type="NCBI Taxonomy" id="27376"/>
    <lineage>
        <taxon>Eukaryota</taxon>
        <taxon>Fungi</taxon>
        <taxon>Fungi incertae sedis</taxon>
        <taxon>Mucoromycota</taxon>
        <taxon>Glomeromycotina</taxon>
        <taxon>Glomeromycetes</taxon>
        <taxon>Diversisporales</taxon>
        <taxon>Acaulosporaceae</taxon>
        <taxon>Acaulospora</taxon>
    </lineage>
</organism>
<comment type="caution">
    <text evidence="1">The sequence shown here is derived from an EMBL/GenBank/DDBJ whole genome shotgun (WGS) entry which is preliminary data.</text>
</comment>
<proteinExistence type="predicted"/>
<gene>
    <name evidence="1" type="ORF">ACOLOM_LOCUS3881</name>
</gene>
<evidence type="ECO:0000313" key="1">
    <source>
        <dbReference type="EMBL" id="CAG8526341.1"/>
    </source>
</evidence>
<evidence type="ECO:0000313" key="2">
    <source>
        <dbReference type="Proteomes" id="UP000789525"/>
    </source>
</evidence>
<feature type="non-terminal residue" evidence="1">
    <location>
        <position position="1"/>
    </location>
</feature>
<sequence length="393" mass="46058">HWKNLSIAAFFDFILQKAKMKAFEIINCKLEDPRVEYDEGEYEIPKDKNLKLDLICVSGDKSIFEKFCKKSDYSEFSKCEHLSYKYEKICKLQMSITDVKIMPDFKNALDEFIESKDYRVLKEIEERYGTFTPKTIQFGGRIDRRNGNISHIYGGNTEYLRFHPDMNAWNDSLNDPAKWQPVDYKDICGILKLLDEELQNKLIKARGKIILYKNSVNEIFRFRETTNHAVRVLDIPREIFPENITNFTNFTDFQVFATLVNMTDESDILTFRLFRKLPGKSTKIIVHCAKSKEKKLNRHLKIGWMVVGHCPDVIEMVKSLNDGMNKELRLFSFNSNITPQNNQSFAIKILDTEFENIKPGLFERISDCTFTGTIETDSFKIQNITDFLKLRLM</sequence>
<name>A0ACA9LEX2_9GLOM</name>
<accession>A0ACA9LEX2</accession>
<keyword evidence="2" id="KW-1185">Reference proteome</keyword>
<dbReference type="EMBL" id="CAJVPT010005989">
    <property type="protein sequence ID" value="CAG8526341.1"/>
    <property type="molecule type" value="Genomic_DNA"/>
</dbReference>